<dbReference type="AlphaFoldDB" id="A0AAD4X3Z3"/>
<reference evidence="2" key="1">
    <citation type="submission" date="2022-04" db="EMBL/GenBank/DDBJ databases">
        <title>A functionally conserved STORR gene fusion in Papaver species that diverged 16.8 million years ago.</title>
        <authorList>
            <person name="Catania T."/>
        </authorList>
    </citation>
    <scope>NUCLEOTIDE SEQUENCE</scope>
    <source>
        <strain evidence="2">S-188037</strain>
    </source>
</reference>
<feature type="region of interest" description="Disordered" evidence="1">
    <location>
        <begin position="98"/>
        <end position="168"/>
    </location>
</feature>
<protein>
    <submittedName>
        <fullName evidence="2">Uncharacterized protein</fullName>
    </submittedName>
</protein>
<proteinExistence type="predicted"/>
<feature type="non-terminal residue" evidence="2">
    <location>
        <position position="1"/>
    </location>
</feature>
<feature type="non-terminal residue" evidence="2">
    <location>
        <position position="168"/>
    </location>
</feature>
<gene>
    <name evidence="2" type="ORF">MKW98_027782</name>
</gene>
<dbReference type="EMBL" id="JAJJMB010017961">
    <property type="protein sequence ID" value="KAI3833407.1"/>
    <property type="molecule type" value="Genomic_DNA"/>
</dbReference>
<keyword evidence="3" id="KW-1185">Reference proteome</keyword>
<evidence type="ECO:0000313" key="2">
    <source>
        <dbReference type="EMBL" id="KAI3833407.1"/>
    </source>
</evidence>
<sequence>SMVGSSIALGKKRAGICSENMRQQFEKCSRRKFTETNLNKDKLDRNKQSYSREEREVLRFENSYQQRQIWREIYTGLGLVVAKQLNLLAEARQNGKAIADQQQQQQHHQYPQQQQQHPRQRQQHHHYKQKSQQHQQQHHRHPKKPSQHHHNYHQHQLAGVHRESTSIL</sequence>
<name>A0AAD4X3Z3_9MAGN</name>
<evidence type="ECO:0000313" key="3">
    <source>
        <dbReference type="Proteomes" id="UP001202328"/>
    </source>
</evidence>
<comment type="caution">
    <text evidence="2">The sequence shown here is derived from an EMBL/GenBank/DDBJ whole genome shotgun (WGS) entry which is preliminary data.</text>
</comment>
<accession>A0AAD4X3Z3</accession>
<organism evidence="2 3">
    <name type="scientific">Papaver atlanticum</name>
    <dbReference type="NCBI Taxonomy" id="357466"/>
    <lineage>
        <taxon>Eukaryota</taxon>
        <taxon>Viridiplantae</taxon>
        <taxon>Streptophyta</taxon>
        <taxon>Embryophyta</taxon>
        <taxon>Tracheophyta</taxon>
        <taxon>Spermatophyta</taxon>
        <taxon>Magnoliopsida</taxon>
        <taxon>Ranunculales</taxon>
        <taxon>Papaveraceae</taxon>
        <taxon>Papaveroideae</taxon>
        <taxon>Papaver</taxon>
    </lineage>
</organism>
<evidence type="ECO:0000256" key="1">
    <source>
        <dbReference type="SAM" id="MobiDB-lite"/>
    </source>
</evidence>
<dbReference type="Proteomes" id="UP001202328">
    <property type="component" value="Unassembled WGS sequence"/>
</dbReference>
<feature type="compositionally biased region" description="Basic residues" evidence="1">
    <location>
        <begin position="118"/>
        <end position="153"/>
    </location>
</feature>
<feature type="compositionally biased region" description="Low complexity" evidence="1">
    <location>
        <begin position="101"/>
        <end position="117"/>
    </location>
</feature>